<feature type="binding site" evidence="12">
    <location>
        <position position="316"/>
    </location>
    <ligand>
        <name>[4Fe-4S] cluster</name>
        <dbReference type="ChEBI" id="CHEBI:49883"/>
        <label>2</label>
        <note>4Fe-4S-substrate</note>
    </ligand>
</feature>
<dbReference type="InterPro" id="IPR040064">
    <property type="entry name" value="MoaA-like"/>
</dbReference>
<feature type="binding site" evidence="12">
    <location>
        <position position="57"/>
    </location>
    <ligand>
        <name>[4Fe-4S] cluster</name>
        <dbReference type="ChEBI" id="CHEBI:49883"/>
        <label>1</label>
        <note>4Fe-4S-S-AdoMet</note>
    </ligand>
</feature>
<dbReference type="NCBIfam" id="TIGR02666">
    <property type="entry name" value="moaA"/>
    <property type="match status" value="1"/>
</dbReference>
<evidence type="ECO:0000256" key="7">
    <source>
        <dbReference type="ARBA" id="ARBA00023014"/>
    </source>
</evidence>
<gene>
    <name evidence="14" type="primary">moaA_2</name>
    <name evidence="12" type="synonym">moaA</name>
    <name evidence="14" type="ORF">LMG28138_03495</name>
</gene>
<comment type="cofactor">
    <cofactor evidence="12">
        <name>[4Fe-4S] cluster</name>
        <dbReference type="ChEBI" id="CHEBI:49883"/>
    </cofactor>
    <text evidence="12">Binds 2 [4Fe-4S] clusters. Binds 1 [4Fe-4S] cluster coordinated with 3 cysteines and an exchangeable S-adenosyl-L-methionine and 1 [4Fe-4S] cluster coordinated with 3 cysteines and the GTP-derived substrate.</text>
</comment>
<feature type="binding site" evidence="12">
    <location>
        <position position="61"/>
    </location>
    <ligand>
        <name>[4Fe-4S] cluster</name>
        <dbReference type="ChEBI" id="CHEBI:49883"/>
        <label>1</label>
        <note>4Fe-4S-S-AdoMet</note>
    </ligand>
</feature>
<dbReference type="InterPro" id="IPR013785">
    <property type="entry name" value="Aldolase_TIM"/>
</dbReference>
<keyword evidence="4 12" id="KW-0479">Metal-binding</keyword>
<reference evidence="14 15" key="1">
    <citation type="submission" date="2020-04" db="EMBL/GenBank/DDBJ databases">
        <authorList>
            <person name="De Canck E."/>
        </authorList>
    </citation>
    <scope>NUCLEOTIDE SEQUENCE [LARGE SCALE GENOMIC DNA]</scope>
    <source>
        <strain evidence="14 15">LMG 28138</strain>
    </source>
</reference>
<evidence type="ECO:0000256" key="1">
    <source>
        <dbReference type="ARBA" id="ARBA00012167"/>
    </source>
</evidence>
<dbReference type="InterPro" id="IPR050105">
    <property type="entry name" value="MoCo_biosynth_MoaA/MoaC"/>
</dbReference>
<dbReference type="SFLD" id="SFLDG01386">
    <property type="entry name" value="main_SPASM_domain-containing"/>
    <property type="match status" value="1"/>
</dbReference>
<dbReference type="EMBL" id="CADIKM010000017">
    <property type="protein sequence ID" value="CAB3793260.1"/>
    <property type="molecule type" value="Genomic_DNA"/>
</dbReference>
<keyword evidence="15" id="KW-1185">Reference proteome</keyword>
<evidence type="ECO:0000256" key="11">
    <source>
        <dbReference type="ARBA" id="ARBA00048697"/>
    </source>
</evidence>
<dbReference type="Pfam" id="PF06463">
    <property type="entry name" value="Mob_synth_C"/>
    <property type="match status" value="1"/>
</dbReference>
<dbReference type="SFLD" id="SFLDG01067">
    <property type="entry name" value="SPASM/twitch_domain_containing"/>
    <property type="match status" value="1"/>
</dbReference>
<keyword evidence="2 12" id="KW-0004">4Fe-4S</keyword>
<dbReference type="GO" id="GO:1904047">
    <property type="term" value="F:S-adenosyl-L-methionine binding"/>
    <property type="evidence" value="ECO:0007669"/>
    <property type="project" value="UniProtKB-UniRule"/>
</dbReference>
<evidence type="ECO:0000256" key="5">
    <source>
        <dbReference type="ARBA" id="ARBA00022741"/>
    </source>
</evidence>
<dbReference type="PANTHER" id="PTHR22960">
    <property type="entry name" value="MOLYBDOPTERIN COFACTOR SYNTHESIS PROTEIN A"/>
    <property type="match status" value="1"/>
</dbReference>
<dbReference type="HAMAP" id="MF_01225_B">
    <property type="entry name" value="MoaA_B"/>
    <property type="match status" value="1"/>
</dbReference>
<evidence type="ECO:0000256" key="4">
    <source>
        <dbReference type="ARBA" id="ARBA00022723"/>
    </source>
</evidence>
<evidence type="ECO:0000256" key="12">
    <source>
        <dbReference type="HAMAP-Rule" id="MF_01225"/>
    </source>
</evidence>
<dbReference type="RefSeq" id="WP_175106013.1">
    <property type="nucleotide sequence ID" value="NZ_CADIKM010000017.1"/>
</dbReference>
<dbReference type="InterPro" id="IPR007197">
    <property type="entry name" value="rSAM"/>
</dbReference>
<evidence type="ECO:0000256" key="8">
    <source>
        <dbReference type="ARBA" id="ARBA00023134"/>
    </source>
</evidence>
<dbReference type="Proteomes" id="UP000494115">
    <property type="component" value="Unassembled WGS sequence"/>
</dbReference>
<dbReference type="Gene3D" id="3.20.20.70">
    <property type="entry name" value="Aldolase class I"/>
    <property type="match status" value="1"/>
</dbReference>
<feature type="binding site" evidence="12">
    <location>
        <position position="108"/>
    </location>
    <ligand>
        <name>S-adenosyl-L-methionine</name>
        <dbReference type="ChEBI" id="CHEBI:59789"/>
    </ligand>
</feature>
<comment type="catalytic activity">
    <reaction evidence="11 12">
        <text>GTP + AH2 + S-adenosyl-L-methionine = (8S)-3',8-cyclo-7,8-dihydroguanosine 5'-triphosphate + 5'-deoxyadenosine + L-methionine + A + H(+)</text>
        <dbReference type="Rhea" id="RHEA:49576"/>
        <dbReference type="ChEBI" id="CHEBI:13193"/>
        <dbReference type="ChEBI" id="CHEBI:15378"/>
        <dbReference type="ChEBI" id="CHEBI:17319"/>
        <dbReference type="ChEBI" id="CHEBI:17499"/>
        <dbReference type="ChEBI" id="CHEBI:37565"/>
        <dbReference type="ChEBI" id="CHEBI:57844"/>
        <dbReference type="ChEBI" id="CHEBI:59789"/>
        <dbReference type="ChEBI" id="CHEBI:131766"/>
        <dbReference type="EC" id="4.1.99.22"/>
    </reaction>
</comment>
<feature type="binding site" evidence="12">
    <location>
        <position position="50"/>
    </location>
    <ligand>
        <name>GTP</name>
        <dbReference type="ChEBI" id="CHEBI:37565"/>
    </ligand>
</feature>
<comment type="similarity">
    <text evidence="12">Belongs to the radical SAM superfamily. MoaA family.</text>
</comment>
<dbReference type="PROSITE" id="PS01305">
    <property type="entry name" value="MOAA_NIFB_PQQE"/>
    <property type="match status" value="1"/>
</dbReference>
<dbReference type="CDD" id="cd21117">
    <property type="entry name" value="Twitch_MoaA"/>
    <property type="match status" value="1"/>
</dbReference>
<dbReference type="CDD" id="cd01335">
    <property type="entry name" value="Radical_SAM"/>
    <property type="match status" value="1"/>
</dbReference>
<feature type="binding site" evidence="12">
    <location>
        <position position="299"/>
    </location>
    <ligand>
        <name>[4Fe-4S] cluster</name>
        <dbReference type="ChEBI" id="CHEBI:49883"/>
        <label>2</label>
        <note>4Fe-4S-substrate</note>
    </ligand>
</feature>
<evidence type="ECO:0000256" key="2">
    <source>
        <dbReference type="ARBA" id="ARBA00022485"/>
    </source>
</evidence>
<evidence type="ECO:0000259" key="13">
    <source>
        <dbReference type="PROSITE" id="PS51918"/>
    </source>
</evidence>
<keyword evidence="6 12" id="KW-0408">Iron</keyword>
<feature type="binding site" evidence="12">
    <location>
        <position position="235"/>
    </location>
    <ligand>
        <name>S-adenosyl-L-methionine</name>
        <dbReference type="ChEBI" id="CHEBI:59789"/>
    </ligand>
</feature>
<dbReference type="EC" id="4.1.99.22" evidence="1 12"/>
<feature type="binding site" evidence="12">
    <location>
        <position position="104"/>
    </location>
    <ligand>
        <name>GTP</name>
        <dbReference type="ChEBI" id="CHEBI:37565"/>
    </ligand>
</feature>
<dbReference type="InterPro" id="IPR000385">
    <property type="entry name" value="MoaA_NifB_PqqE_Fe-S-bd_CS"/>
</dbReference>
<accession>A0A6S7BJE8</accession>
<dbReference type="SFLD" id="SFLDG01383">
    <property type="entry name" value="cyclic_pyranopterin_phosphate"/>
    <property type="match status" value="1"/>
</dbReference>
<feature type="binding site" evidence="12">
    <location>
        <position position="163"/>
    </location>
    <ligand>
        <name>S-adenosyl-L-methionine</name>
        <dbReference type="ChEBI" id="CHEBI:59789"/>
    </ligand>
</feature>
<dbReference type="SMART" id="SM00729">
    <property type="entry name" value="Elp3"/>
    <property type="match status" value="1"/>
</dbReference>
<comment type="function">
    <text evidence="12">Catalyzes the cyclization of GTP to (8S)-3',8-cyclo-7,8-dihydroguanosine 5'-triphosphate.</text>
</comment>
<keyword evidence="9 12" id="KW-0501">Molybdenum cofactor biosynthesis</keyword>
<dbReference type="InterPro" id="IPR058240">
    <property type="entry name" value="rSAM_sf"/>
</dbReference>
<dbReference type="GO" id="GO:0046872">
    <property type="term" value="F:metal ion binding"/>
    <property type="evidence" value="ECO:0007669"/>
    <property type="project" value="UniProtKB-KW"/>
</dbReference>
<feature type="binding site" evidence="12">
    <location>
        <position position="63"/>
    </location>
    <ligand>
        <name>S-adenosyl-L-methionine</name>
        <dbReference type="ChEBI" id="CHEBI:59789"/>
    </ligand>
</feature>
<keyword evidence="3 12" id="KW-0949">S-adenosyl-L-methionine</keyword>
<dbReference type="GO" id="GO:0061798">
    <property type="term" value="F:GTP 3',8'-cyclase activity"/>
    <property type="evidence" value="ECO:0007669"/>
    <property type="project" value="UniProtKB-UniRule"/>
</dbReference>
<dbReference type="UniPathway" id="UPA00344"/>
<dbReference type="GO" id="GO:0006777">
    <property type="term" value="P:Mo-molybdopterin cofactor biosynthetic process"/>
    <property type="evidence" value="ECO:0007669"/>
    <property type="project" value="UniProtKB-UniRule"/>
</dbReference>
<dbReference type="Pfam" id="PF04055">
    <property type="entry name" value="Radical_SAM"/>
    <property type="match status" value="1"/>
</dbReference>
<protein>
    <recommendedName>
        <fullName evidence="1 12">GTP 3',8-cyclase</fullName>
        <ecNumber evidence="1 12">4.1.99.22</ecNumber>
    </recommendedName>
    <alternativeName>
        <fullName evidence="12">Molybdenum cofactor biosynthesis protein A</fullName>
    </alternativeName>
</protein>
<evidence type="ECO:0000256" key="3">
    <source>
        <dbReference type="ARBA" id="ARBA00022691"/>
    </source>
</evidence>
<dbReference type="SFLD" id="SFLDS00029">
    <property type="entry name" value="Radical_SAM"/>
    <property type="match status" value="1"/>
</dbReference>
<feature type="binding site" evidence="12">
    <location>
        <position position="139"/>
    </location>
    <ligand>
        <name>GTP</name>
        <dbReference type="ChEBI" id="CHEBI:37565"/>
    </ligand>
</feature>
<feature type="binding site" evidence="12">
    <location>
        <begin position="304"/>
        <end position="306"/>
    </location>
    <ligand>
        <name>GTP</name>
        <dbReference type="ChEBI" id="CHEBI:37565"/>
    </ligand>
</feature>
<keyword evidence="8 12" id="KW-0342">GTP-binding</keyword>
<feature type="binding site" evidence="12">
    <location>
        <position position="201"/>
    </location>
    <ligand>
        <name>GTP</name>
        <dbReference type="ChEBI" id="CHEBI:37565"/>
    </ligand>
</feature>
<comment type="subunit">
    <text evidence="12">Monomer and homodimer.</text>
</comment>
<feature type="binding site" evidence="12">
    <location>
        <position position="302"/>
    </location>
    <ligand>
        <name>[4Fe-4S] cluster</name>
        <dbReference type="ChEBI" id="CHEBI:49883"/>
        <label>2</label>
        <note>4Fe-4S-substrate</note>
    </ligand>
</feature>
<evidence type="ECO:0000313" key="15">
    <source>
        <dbReference type="Proteomes" id="UP000494115"/>
    </source>
</evidence>
<dbReference type="GO" id="GO:0051539">
    <property type="term" value="F:4 iron, 4 sulfur cluster binding"/>
    <property type="evidence" value="ECO:0007669"/>
    <property type="project" value="UniProtKB-UniRule"/>
</dbReference>
<keyword evidence="10 12" id="KW-0456">Lyase</keyword>
<keyword evidence="7 12" id="KW-0411">Iron-sulfur</keyword>
<evidence type="ECO:0000256" key="6">
    <source>
        <dbReference type="ARBA" id="ARBA00023004"/>
    </source>
</evidence>
<proteinExistence type="inferred from homology"/>
<dbReference type="GO" id="GO:0005525">
    <property type="term" value="F:GTP binding"/>
    <property type="evidence" value="ECO:0007669"/>
    <property type="project" value="UniProtKB-UniRule"/>
</dbReference>
<evidence type="ECO:0000313" key="14">
    <source>
        <dbReference type="EMBL" id="CAB3793260.1"/>
    </source>
</evidence>
<name>A0A6S7BJE8_9BURK</name>
<comment type="pathway">
    <text evidence="12">Cofactor biosynthesis; molybdopterin biosynthesis.</text>
</comment>
<dbReference type="GO" id="GO:0061799">
    <property type="term" value="F:cyclic pyranopterin monophosphate synthase activity"/>
    <property type="evidence" value="ECO:0007669"/>
    <property type="project" value="TreeGrafter"/>
</dbReference>
<dbReference type="SUPFAM" id="SSF102114">
    <property type="entry name" value="Radical SAM enzymes"/>
    <property type="match status" value="1"/>
</dbReference>
<organism evidence="14 15">
    <name type="scientific">Pararobbsia alpina</name>
    <dbReference type="NCBI Taxonomy" id="621374"/>
    <lineage>
        <taxon>Bacteria</taxon>
        <taxon>Pseudomonadati</taxon>
        <taxon>Pseudomonadota</taxon>
        <taxon>Betaproteobacteria</taxon>
        <taxon>Burkholderiales</taxon>
        <taxon>Burkholderiaceae</taxon>
        <taxon>Pararobbsia</taxon>
    </lineage>
</organism>
<evidence type="ECO:0000256" key="9">
    <source>
        <dbReference type="ARBA" id="ARBA00023150"/>
    </source>
</evidence>
<keyword evidence="5 12" id="KW-0547">Nucleotide-binding</keyword>
<dbReference type="PANTHER" id="PTHR22960:SF0">
    <property type="entry name" value="MOLYBDENUM COFACTOR BIOSYNTHESIS PROTEIN 1"/>
    <property type="match status" value="1"/>
</dbReference>
<feature type="binding site" evidence="12">
    <location>
        <position position="64"/>
    </location>
    <ligand>
        <name>[4Fe-4S] cluster</name>
        <dbReference type="ChEBI" id="CHEBI:49883"/>
        <label>1</label>
        <note>4Fe-4S-S-AdoMet</note>
    </ligand>
</feature>
<dbReference type="InterPro" id="IPR013483">
    <property type="entry name" value="MoaA"/>
</dbReference>
<dbReference type="AlphaFoldDB" id="A0A6S7BJE8"/>
<dbReference type="InterPro" id="IPR010505">
    <property type="entry name" value="MoaA_twitch"/>
</dbReference>
<dbReference type="PROSITE" id="PS51918">
    <property type="entry name" value="RADICAL_SAM"/>
    <property type="match status" value="1"/>
</dbReference>
<dbReference type="InterPro" id="IPR006638">
    <property type="entry name" value="Elp3/MiaA/NifB-like_rSAM"/>
</dbReference>
<evidence type="ECO:0000256" key="10">
    <source>
        <dbReference type="ARBA" id="ARBA00023239"/>
    </source>
</evidence>
<sequence>MKHPEADANTFHYALRGAQAAPPVAFNEADSTSLLSECTDKLGRPLKDLRLSVIDQCNFRCTYCMPKEVFTKDFPFLSSTSRMSFDQMTFLVKSFVMLGVEKIRITGGEPLLRKGLEILIERLARLRTPEGKDIEIALTTNGSLLAAKARSLRDAGLQRVTVSLDSLDDAVFQRMNDVGFPVARVLEGIEAATAAGLSPVKVNTVVEKGVNENQILPIARYFRNTGVIVRFIEFMDVGGAASWARKSVFTSDDSRRLIESEFALQPQLTQRANETACNFDYADGAGSVGFISSVSQPFCGDCTRARVSADGKMFTCLFATGSFDLKPWLGEALAPEALARKILGHWRRRDDRYSELRGVRAQAGSKKVYPTVRMSLVGG</sequence>
<feature type="domain" description="Radical SAM core" evidence="13">
    <location>
        <begin position="41"/>
        <end position="273"/>
    </location>
</feature>